<dbReference type="InterPro" id="IPR001387">
    <property type="entry name" value="Cro/C1-type_HTH"/>
</dbReference>
<reference evidence="2 3" key="1">
    <citation type="submission" date="2017-12" db="EMBL/GenBank/DDBJ databases">
        <title>Characterization of six clinical isolates of Enterochimera gen. nov., a novel genus of the Yersiniaciae family and the three species Enterochimera arupensis sp. nov., Enterochimera coloradensis sp. nov, and Enterochimera californica sp. nov.</title>
        <authorList>
            <person name="Rossi A."/>
            <person name="Fisher M."/>
        </authorList>
    </citation>
    <scope>NUCLEOTIDE SEQUENCE [LARGE SCALE GENOMIC DNA]</scope>
    <source>
        <strain evidence="3">2016-Iso4</strain>
    </source>
</reference>
<organism evidence="2 3">
    <name type="scientific">Chimaeribacter coloradensis</name>
    <dbReference type="NCBI Taxonomy" id="2060068"/>
    <lineage>
        <taxon>Bacteria</taxon>
        <taxon>Pseudomonadati</taxon>
        <taxon>Pseudomonadota</taxon>
        <taxon>Gammaproteobacteria</taxon>
        <taxon>Enterobacterales</taxon>
        <taxon>Yersiniaceae</taxon>
        <taxon>Chimaeribacter</taxon>
    </lineage>
</organism>
<accession>A0A2N5DSU6</accession>
<evidence type="ECO:0000313" key="3">
    <source>
        <dbReference type="Proteomes" id="UP000234503"/>
    </source>
</evidence>
<dbReference type="InterPro" id="IPR041413">
    <property type="entry name" value="MLTR_LBD"/>
</dbReference>
<dbReference type="Gene3D" id="1.10.260.40">
    <property type="entry name" value="lambda repressor-like DNA-binding domains"/>
    <property type="match status" value="1"/>
</dbReference>
<proteinExistence type="predicted"/>
<evidence type="ECO:0000259" key="1">
    <source>
        <dbReference type="SMART" id="SM00530"/>
    </source>
</evidence>
<dbReference type="EMBL" id="PJZH01000053">
    <property type="protein sequence ID" value="PLR29297.1"/>
    <property type="molecule type" value="Genomic_DNA"/>
</dbReference>
<sequence length="273" mass="30355">MPHDALNGPKALGAFLRAHRERLTPAQAGLPGAPRRRTSGLRREELAQLSGISTTWYTWIEQGREVSVSPLTLARLARALQLGTAERDYLFSLAQASDPESQDAADAVSPALLESVQQLRCPGYLLDSVWNVVAWNAPAQALFSGFLGSDPAPNLLRFMFLHPLAQHLVADWPERARRVVAEFRAETRHFPHSAPVREQVEALCRASPQFDTWWHGQAVMAREGGVRRFRHPQRGEVAYRQQTFYPAASPALKLVMLLPGDDAENIDTQPQNG</sequence>
<protein>
    <submittedName>
        <fullName evidence="2">Transcriptional regulator</fullName>
    </submittedName>
</protein>
<dbReference type="Pfam" id="PF17765">
    <property type="entry name" value="MLTR_LBD"/>
    <property type="match status" value="1"/>
</dbReference>
<feature type="domain" description="HTH cro/C1-type" evidence="1">
    <location>
        <begin position="15"/>
        <end position="87"/>
    </location>
</feature>
<comment type="caution">
    <text evidence="2">The sequence shown here is derived from an EMBL/GenBank/DDBJ whole genome shotgun (WGS) entry which is preliminary data.</text>
</comment>
<dbReference type="AlphaFoldDB" id="A0A2N5DSU6"/>
<dbReference type="CDD" id="cd00093">
    <property type="entry name" value="HTH_XRE"/>
    <property type="match status" value="1"/>
</dbReference>
<dbReference type="GO" id="GO:0003677">
    <property type="term" value="F:DNA binding"/>
    <property type="evidence" value="ECO:0007669"/>
    <property type="project" value="InterPro"/>
</dbReference>
<dbReference type="InterPro" id="IPR010982">
    <property type="entry name" value="Lambda_DNA-bd_dom_sf"/>
</dbReference>
<keyword evidence="3" id="KW-1185">Reference proteome</keyword>
<dbReference type="Proteomes" id="UP000234503">
    <property type="component" value="Unassembled WGS sequence"/>
</dbReference>
<gene>
    <name evidence="2" type="ORF">CYR32_20970</name>
</gene>
<dbReference type="Gene3D" id="3.30.450.180">
    <property type="match status" value="1"/>
</dbReference>
<dbReference type="Pfam" id="PF13560">
    <property type="entry name" value="HTH_31"/>
    <property type="match status" value="1"/>
</dbReference>
<dbReference type="OrthoDB" id="5346389at2"/>
<dbReference type="SUPFAM" id="SSF47413">
    <property type="entry name" value="lambda repressor-like DNA-binding domains"/>
    <property type="match status" value="1"/>
</dbReference>
<evidence type="ECO:0000313" key="2">
    <source>
        <dbReference type="EMBL" id="PLR29297.1"/>
    </source>
</evidence>
<dbReference type="SMART" id="SM00530">
    <property type="entry name" value="HTH_XRE"/>
    <property type="match status" value="1"/>
</dbReference>
<name>A0A2N5DSU6_9GAMM</name>
<dbReference type="PANTHER" id="PTHR35010:SF2">
    <property type="entry name" value="BLL4672 PROTEIN"/>
    <property type="match status" value="1"/>
</dbReference>
<dbReference type="PANTHER" id="PTHR35010">
    <property type="entry name" value="BLL4672 PROTEIN-RELATED"/>
    <property type="match status" value="1"/>
</dbReference>
<dbReference type="RefSeq" id="WP_101827018.1">
    <property type="nucleotide sequence ID" value="NZ_PJZH01000053.1"/>
</dbReference>